<organism evidence="1 2">
    <name type="scientific">Bionectria ochroleuca</name>
    <name type="common">Gliocladium roseum</name>
    <dbReference type="NCBI Taxonomy" id="29856"/>
    <lineage>
        <taxon>Eukaryota</taxon>
        <taxon>Fungi</taxon>
        <taxon>Dikarya</taxon>
        <taxon>Ascomycota</taxon>
        <taxon>Pezizomycotina</taxon>
        <taxon>Sordariomycetes</taxon>
        <taxon>Hypocreomycetidae</taxon>
        <taxon>Hypocreales</taxon>
        <taxon>Bionectriaceae</taxon>
        <taxon>Clonostachys</taxon>
    </lineage>
</organism>
<keyword evidence="2" id="KW-1185">Reference proteome</keyword>
<comment type="caution">
    <text evidence="1">The sequence shown here is derived from an EMBL/GenBank/DDBJ whole genome shotgun (WGS) entry which is preliminary data.</text>
</comment>
<reference evidence="1 2" key="1">
    <citation type="submission" date="2019-06" db="EMBL/GenBank/DDBJ databases">
        <authorList>
            <person name="Broberg M."/>
        </authorList>
    </citation>
    <scope>NUCLEOTIDE SEQUENCE [LARGE SCALE GENOMIC DNA]</scope>
</reference>
<evidence type="ECO:0000313" key="2">
    <source>
        <dbReference type="Proteomes" id="UP000766486"/>
    </source>
</evidence>
<dbReference type="Proteomes" id="UP000766486">
    <property type="component" value="Unassembled WGS sequence"/>
</dbReference>
<sequence length="93" mass="10250">MHNARSLITGGRPVNLDKSRGFYYRDTVGGPFAALYGHDLIRFASLSVGEPSRPGRSGLQSNLLDRSSIVGFSILFRAGVRFWVKGLPLVSRR</sequence>
<name>A0ABY6TNN7_BIOOC</name>
<evidence type="ECO:0000313" key="1">
    <source>
        <dbReference type="EMBL" id="VUC20174.1"/>
    </source>
</evidence>
<protein>
    <submittedName>
        <fullName evidence="1">Uncharacterized protein</fullName>
    </submittedName>
</protein>
<dbReference type="EMBL" id="CABFNS010000068">
    <property type="protein sequence ID" value="VUC20174.1"/>
    <property type="molecule type" value="Genomic_DNA"/>
</dbReference>
<gene>
    <name evidence="1" type="ORF">CLO192961_LOCUS13118</name>
</gene>
<accession>A0ABY6TNN7</accession>
<proteinExistence type="predicted"/>